<accession>A0A7V4DE72</accession>
<name>A0A7V4DE72_9BACT</name>
<evidence type="ECO:0000313" key="2">
    <source>
        <dbReference type="EMBL" id="HGI30734.1"/>
    </source>
</evidence>
<feature type="compositionally biased region" description="Basic and acidic residues" evidence="1">
    <location>
        <begin position="1"/>
        <end position="19"/>
    </location>
</feature>
<evidence type="ECO:0000256" key="1">
    <source>
        <dbReference type="SAM" id="MobiDB-lite"/>
    </source>
</evidence>
<protein>
    <submittedName>
        <fullName evidence="2">Uncharacterized protein</fullName>
    </submittedName>
</protein>
<organism evidence="2">
    <name type="scientific">Candidatus Caldatribacterium californiense</name>
    <dbReference type="NCBI Taxonomy" id="1454726"/>
    <lineage>
        <taxon>Bacteria</taxon>
        <taxon>Pseudomonadati</taxon>
        <taxon>Atribacterota</taxon>
        <taxon>Atribacteria</taxon>
        <taxon>Atribacterales</taxon>
        <taxon>Candidatus Caldatribacteriaceae</taxon>
        <taxon>Candidatus Caldatribacterium</taxon>
    </lineage>
</organism>
<proteinExistence type="predicted"/>
<comment type="caution">
    <text evidence="2">The sequence shown here is derived from an EMBL/GenBank/DDBJ whole genome shotgun (WGS) entry which is preliminary data.</text>
</comment>
<sequence length="89" mass="10489">MTEERTKRRPRMTEEKRDTTTSQGPLVRHCEGRSPEAISSLRLLRKRKDELAMTSLGDGKRDCFARRKSEARNDKEKRDYFAEETTSLR</sequence>
<gene>
    <name evidence="2" type="ORF">ENV30_05435</name>
</gene>
<feature type="region of interest" description="Disordered" evidence="1">
    <location>
        <begin position="1"/>
        <end position="30"/>
    </location>
</feature>
<reference evidence="2" key="1">
    <citation type="journal article" date="2020" name="mSystems">
        <title>Genome- and Community-Level Interaction Insights into Carbon Utilization and Element Cycling Functions of Hydrothermarchaeota in Hydrothermal Sediment.</title>
        <authorList>
            <person name="Zhou Z."/>
            <person name="Liu Y."/>
            <person name="Xu W."/>
            <person name="Pan J."/>
            <person name="Luo Z.H."/>
            <person name="Li M."/>
        </authorList>
    </citation>
    <scope>NUCLEOTIDE SEQUENCE [LARGE SCALE GENOMIC DNA]</scope>
    <source>
        <strain evidence="2">SpSt-747</strain>
    </source>
</reference>
<feature type="region of interest" description="Disordered" evidence="1">
    <location>
        <begin position="69"/>
        <end position="89"/>
    </location>
</feature>
<dbReference type="EMBL" id="DTFV01000075">
    <property type="protein sequence ID" value="HGI30734.1"/>
    <property type="molecule type" value="Genomic_DNA"/>
</dbReference>
<dbReference type="AlphaFoldDB" id="A0A7V4DE72"/>
<feature type="compositionally biased region" description="Basic and acidic residues" evidence="1">
    <location>
        <begin position="69"/>
        <end position="81"/>
    </location>
</feature>